<evidence type="ECO:0000313" key="5">
    <source>
        <dbReference type="Proteomes" id="UP000887226"/>
    </source>
</evidence>
<keyword evidence="3" id="KW-0624">Polysaccharide degradation</keyword>
<dbReference type="PRINTS" id="PR00733">
    <property type="entry name" value="GLHYDRLASE6"/>
</dbReference>
<feature type="binding site" evidence="2">
    <location>
        <position position="114"/>
    </location>
    <ligand>
        <name>substrate</name>
    </ligand>
</feature>
<organism evidence="4 5">
    <name type="scientific">Calycina marina</name>
    <dbReference type="NCBI Taxonomy" id="1763456"/>
    <lineage>
        <taxon>Eukaryota</taxon>
        <taxon>Fungi</taxon>
        <taxon>Dikarya</taxon>
        <taxon>Ascomycota</taxon>
        <taxon>Pezizomycotina</taxon>
        <taxon>Leotiomycetes</taxon>
        <taxon>Helotiales</taxon>
        <taxon>Pezizellaceae</taxon>
        <taxon>Calycina</taxon>
    </lineage>
</organism>
<dbReference type="Proteomes" id="UP000887226">
    <property type="component" value="Unassembled WGS sequence"/>
</dbReference>
<dbReference type="InterPro" id="IPR036434">
    <property type="entry name" value="Beta_cellobiohydrolase_sf"/>
</dbReference>
<dbReference type="GO" id="GO:0030245">
    <property type="term" value="P:cellulose catabolic process"/>
    <property type="evidence" value="ECO:0007669"/>
    <property type="project" value="UniProtKB-KW"/>
</dbReference>
<dbReference type="PANTHER" id="PTHR34876:SF2">
    <property type="entry name" value="GLUCANASE"/>
    <property type="match status" value="1"/>
</dbReference>
<dbReference type="EC" id="3.2.1.-" evidence="3"/>
<dbReference type="Pfam" id="PF01341">
    <property type="entry name" value="Glyco_hydro_6"/>
    <property type="match status" value="1"/>
</dbReference>
<dbReference type="PANTHER" id="PTHR34876">
    <property type="match status" value="1"/>
</dbReference>
<keyword evidence="3" id="KW-0326">Glycosidase</keyword>
<dbReference type="AlphaFoldDB" id="A0A9P7YY94"/>
<evidence type="ECO:0000256" key="2">
    <source>
        <dbReference type="PIRSR" id="PIRSR001100-2"/>
    </source>
</evidence>
<accession>A0A9P7YY94</accession>
<dbReference type="SUPFAM" id="SSF51989">
    <property type="entry name" value="Glycosyl hydrolases family 6, cellulases"/>
    <property type="match status" value="1"/>
</dbReference>
<evidence type="ECO:0000313" key="4">
    <source>
        <dbReference type="EMBL" id="KAG9241912.1"/>
    </source>
</evidence>
<name>A0A9P7YY94_9HELO</name>
<dbReference type="OrthoDB" id="64893at2759"/>
<feature type="active site" description="Proton donor" evidence="1">
    <location>
        <position position="66"/>
    </location>
</feature>
<feature type="binding site" evidence="2">
    <location>
        <position position="111"/>
    </location>
    <ligand>
        <name>substrate</name>
    </ligand>
</feature>
<reference evidence="4" key="1">
    <citation type="journal article" date="2021" name="IMA Fungus">
        <title>Genomic characterization of three marine fungi, including Emericellopsis atlantica sp. nov. with signatures of a generalist lifestyle and marine biomass degradation.</title>
        <authorList>
            <person name="Hagestad O.C."/>
            <person name="Hou L."/>
            <person name="Andersen J.H."/>
            <person name="Hansen E.H."/>
            <person name="Altermark B."/>
            <person name="Li C."/>
            <person name="Kuhnert E."/>
            <person name="Cox R.J."/>
            <person name="Crous P.W."/>
            <person name="Spatafora J.W."/>
            <person name="Lail K."/>
            <person name="Amirebrahimi M."/>
            <person name="Lipzen A."/>
            <person name="Pangilinan J."/>
            <person name="Andreopoulos W."/>
            <person name="Hayes R.D."/>
            <person name="Ng V."/>
            <person name="Grigoriev I.V."/>
            <person name="Jackson S.A."/>
            <person name="Sutton T.D.S."/>
            <person name="Dobson A.D.W."/>
            <person name="Rama T."/>
        </authorList>
    </citation>
    <scope>NUCLEOTIDE SEQUENCE</scope>
    <source>
        <strain evidence="4">TRa3180A</strain>
    </source>
</reference>
<dbReference type="EMBL" id="MU254139">
    <property type="protein sequence ID" value="KAG9241912.1"/>
    <property type="molecule type" value="Genomic_DNA"/>
</dbReference>
<evidence type="ECO:0000256" key="3">
    <source>
        <dbReference type="RuleBase" id="RU361186"/>
    </source>
</evidence>
<proteinExistence type="inferred from homology"/>
<feature type="binding site" evidence="2">
    <location>
        <position position="202"/>
    </location>
    <ligand>
        <name>substrate</name>
    </ligand>
</feature>
<keyword evidence="3" id="KW-0136">Cellulose degradation</keyword>
<keyword evidence="3" id="KW-0378">Hydrolase</keyword>
<sequence>MTDIALKAKAAAVTNVGRFVWLHDCAAKASNGELAVGQLSTYKPSYIDPNIKAYPSIAIALVIELDSLPNLVTNANLTTCQQSAQDYKVGVVYALKQLNLPNVAMYIDTGHGGWLGWDANLPNAIPIPGEVMITSIYKTAGSLKQVFGIATNVAGWNAFSPIARPARQHLRQHLLSTRQACHAIVDTGRNSVTAVRKEWGDWYNVNVNGVAFKPSSPGGQCNEAYLEMLIKNTNPTF</sequence>
<evidence type="ECO:0000256" key="1">
    <source>
        <dbReference type="PIRSR" id="PIRSR001100-1"/>
    </source>
</evidence>
<protein>
    <recommendedName>
        <fullName evidence="3">Glucanase</fullName>
        <ecNumber evidence="3">3.2.1.-</ecNumber>
    </recommendedName>
</protein>
<dbReference type="Gene3D" id="3.20.20.40">
    <property type="entry name" value="1, 4-beta cellobiohydrolase"/>
    <property type="match status" value="1"/>
</dbReference>
<dbReference type="PIRSF" id="PIRSF001100">
    <property type="entry name" value="Beta_cellobiohydrolase"/>
    <property type="match status" value="1"/>
</dbReference>
<keyword evidence="5" id="KW-1185">Reference proteome</keyword>
<comment type="caution">
    <text evidence="4">The sequence shown here is derived from an EMBL/GenBank/DDBJ whole genome shotgun (WGS) entry which is preliminary data.</text>
</comment>
<gene>
    <name evidence="4" type="ORF">BJ878DRAFT_536215</name>
</gene>
<keyword evidence="3" id="KW-0119">Carbohydrate metabolism</keyword>
<dbReference type="InterPro" id="IPR016288">
    <property type="entry name" value="Beta_cellobiohydrolase"/>
</dbReference>
<dbReference type="GO" id="GO:0004553">
    <property type="term" value="F:hydrolase activity, hydrolyzing O-glycosyl compounds"/>
    <property type="evidence" value="ECO:0007669"/>
    <property type="project" value="InterPro"/>
</dbReference>
<comment type="similarity">
    <text evidence="3">Belongs to the glycosyl hydrolase family 6.</text>
</comment>